<dbReference type="PROSITE" id="PS00671">
    <property type="entry name" value="D_2_HYDROXYACID_DH_3"/>
    <property type="match status" value="1"/>
</dbReference>
<evidence type="ECO:0000256" key="1">
    <source>
        <dbReference type="ARBA" id="ARBA00005854"/>
    </source>
</evidence>
<dbReference type="SUPFAM" id="SSF52283">
    <property type="entry name" value="Formate/glycerate dehydrogenase catalytic domain-like"/>
    <property type="match status" value="1"/>
</dbReference>
<dbReference type="EMBL" id="JACHHG010000005">
    <property type="protein sequence ID" value="MBB6098097.1"/>
    <property type="molecule type" value="Genomic_DNA"/>
</dbReference>
<evidence type="ECO:0000256" key="2">
    <source>
        <dbReference type="ARBA" id="ARBA00023002"/>
    </source>
</evidence>
<dbReference type="PANTHER" id="PTHR43333">
    <property type="entry name" value="2-HACID_DH_C DOMAIN-CONTAINING PROTEIN"/>
    <property type="match status" value="1"/>
</dbReference>
<keyword evidence="3" id="KW-0520">NAD</keyword>
<evidence type="ECO:0000256" key="3">
    <source>
        <dbReference type="ARBA" id="ARBA00023027"/>
    </source>
</evidence>
<dbReference type="InterPro" id="IPR029752">
    <property type="entry name" value="D-isomer_DH_CS1"/>
</dbReference>
<organism evidence="7 8">
    <name type="scientific">Deinobacterium chartae</name>
    <dbReference type="NCBI Taxonomy" id="521158"/>
    <lineage>
        <taxon>Bacteria</taxon>
        <taxon>Thermotogati</taxon>
        <taxon>Deinococcota</taxon>
        <taxon>Deinococci</taxon>
        <taxon>Deinococcales</taxon>
        <taxon>Deinococcaceae</taxon>
        <taxon>Deinobacterium</taxon>
    </lineage>
</organism>
<dbReference type="InterPro" id="IPR006139">
    <property type="entry name" value="D-isomer_2_OHA_DH_cat_dom"/>
</dbReference>
<dbReference type="SUPFAM" id="SSF51735">
    <property type="entry name" value="NAD(P)-binding Rossmann-fold domains"/>
    <property type="match status" value="1"/>
</dbReference>
<dbReference type="GO" id="GO:0051287">
    <property type="term" value="F:NAD binding"/>
    <property type="evidence" value="ECO:0007669"/>
    <property type="project" value="InterPro"/>
</dbReference>
<dbReference type="PROSITE" id="PS00065">
    <property type="entry name" value="D_2_HYDROXYACID_DH_1"/>
    <property type="match status" value="1"/>
</dbReference>
<dbReference type="Pfam" id="PF00389">
    <property type="entry name" value="2-Hacid_dh"/>
    <property type="match status" value="1"/>
</dbReference>
<evidence type="ECO:0000313" key="8">
    <source>
        <dbReference type="Proteomes" id="UP000569951"/>
    </source>
</evidence>
<feature type="domain" description="D-isomer specific 2-hydroxyacid dehydrogenase NAD-binding" evidence="6">
    <location>
        <begin position="109"/>
        <end position="282"/>
    </location>
</feature>
<dbReference type="AlphaFoldDB" id="A0A841HXG8"/>
<keyword evidence="8" id="KW-1185">Reference proteome</keyword>
<dbReference type="Pfam" id="PF02826">
    <property type="entry name" value="2-Hacid_dh_C"/>
    <property type="match status" value="1"/>
</dbReference>
<dbReference type="RefSeq" id="WP_183986193.1">
    <property type="nucleotide sequence ID" value="NZ_JACHHG010000005.1"/>
</dbReference>
<dbReference type="Gene3D" id="3.40.50.720">
    <property type="entry name" value="NAD(P)-binding Rossmann-like Domain"/>
    <property type="match status" value="2"/>
</dbReference>
<evidence type="ECO:0000256" key="4">
    <source>
        <dbReference type="RuleBase" id="RU003719"/>
    </source>
</evidence>
<accession>A0A841HXG8</accession>
<dbReference type="InterPro" id="IPR029753">
    <property type="entry name" value="D-isomer_DH_CS"/>
</dbReference>
<dbReference type="GO" id="GO:0016616">
    <property type="term" value="F:oxidoreductase activity, acting on the CH-OH group of donors, NAD or NADP as acceptor"/>
    <property type="evidence" value="ECO:0007669"/>
    <property type="project" value="InterPro"/>
</dbReference>
<name>A0A841HXG8_9DEIO</name>
<protein>
    <submittedName>
        <fullName evidence="7">Phosphoglycerate dehydrogenase-like enzyme</fullName>
    </submittedName>
</protein>
<dbReference type="InterPro" id="IPR006140">
    <property type="entry name" value="D-isomer_DH_NAD-bd"/>
</dbReference>
<proteinExistence type="inferred from homology"/>
<comment type="caution">
    <text evidence="7">The sequence shown here is derived from an EMBL/GenBank/DDBJ whole genome shotgun (WGS) entry which is preliminary data.</text>
</comment>
<dbReference type="PANTHER" id="PTHR43333:SF1">
    <property type="entry name" value="D-ISOMER SPECIFIC 2-HYDROXYACID DEHYDROGENASE NAD-BINDING DOMAIN-CONTAINING PROTEIN"/>
    <property type="match status" value="1"/>
</dbReference>
<sequence length="320" mass="35020">MPSATVLLSHLYETHDTAPLFARFPEVRFVQLEKDAHLPARAAEADAILCGGMGKPQLSRLLRAAPRLEWIHTGSAGFDWVMVPEVTERAITVSRSAAVMNTPMAEFALGVMLAHAKNLDAMREAQTRHAWEPPMHRELYGATVGVVGAGAIGARIARLARAFGMRTLATKREAAPLEDFDAVYPPEGLEVLLAESDYLILTCPLTPETRHMIGRAQLARMKPGAYLINLARGGLIVEAELLRALQDGTLAGACLDAFEVEPLPADSPLWDAPNLRLTPHCSYRSPAIRARVVEEFAANLERYLRGEPLHNTLRHAALGY</sequence>
<reference evidence="7 8" key="1">
    <citation type="submission" date="2020-08" db="EMBL/GenBank/DDBJ databases">
        <title>Genomic Encyclopedia of Type Strains, Phase IV (KMG-IV): sequencing the most valuable type-strain genomes for metagenomic binning, comparative biology and taxonomic classification.</title>
        <authorList>
            <person name="Goeker M."/>
        </authorList>
    </citation>
    <scope>NUCLEOTIDE SEQUENCE [LARGE SCALE GENOMIC DNA]</scope>
    <source>
        <strain evidence="7 8">DSM 21458</strain>
    </source>
</reference>
<feature type="domain" description="D-isomer specific 2-hydroxyacid dehydrogenase catalytic" evidence="5">
    <location>
        <begin position="14"/>
        <end position="312"/>
    </location>
</feature>
<keyword evidence="2 4" id="KW-0560">Oxidoreductase</keyword>
<evidence type="ECO:0000259" key="6">
    <source>
        <dbReference type="Pfam" id="PF02826"/>
    </source>
</evidence>
<comment type="similarity">
    <text evidence="1 4">Belongs to the D-isomer specific 2-hydroxyacid dehydrogenase family.</text>
</comment>
<evidence type="ECO:0000313" key="7">
    <source>
        <dbReference type="EMBL" id="MBB6098097.1"/>
    </source>
</evidence>
<dbReference type="CDD" id="cd05300">
    <property type="entry name" value="2-Hacid_dh_1"/>
    <property type="match status" value="1"/>
</dbReference>
<dbReference type="Proteomes" id="UP000569951">
    <property type="component" value="Unassembled WGS sequence"/>
</dbReference>
<evidence type="ECO:0000259" key="5">
    <source>
        <dbReference type="Pfam" id="PF00389"/>
    </source>
</evidence>
<dbReference type="InterPro" id="IPR036291">
    <property type="entry name" value="NAD(P)-bd_dom_sf"/>
</dbReference>
<gene>
    <name evidence="7" type="ORF">HNR42_001522</name>
</gene>